<protein>
    <submittedName>
        <fullName evidence="3">Uncharacterized protein</fullName>
    </submittedName>
</protein>
<dbReference type="InterPro" id="IPR001313">
    <property type="entry name" value="Pumilio_RNA-bd_rpt"/>
</dbReference>
<dbReference type="GO" id="GO:0003729">
    <property type="term" value="F:mRNA binding"/>
    <property type="evidence" value="ECO:0007669"/>
    <property type="project" value="TreeGrafter"/>
</dbReference>
<feature type="repeat" description="Pumilio" evidence="2">
    <location>
        <begin position="168"/>
        <end position="204"/>
    </location>
</feature>
<dbReference type="InterPro" id="IPR016024">
    <property type="entry name" value="ARM-type_fold"/>
</dbReference>
<dbReference type="PANTHER" id="PTHR12537:SF13">
    <property type="entry name" value="PUMILIO HOMOLOGY DOMAIN FAMILY MEMBER 4"/>
    <property type="match status" value="1"/>
</dbReference>
<name>A0AAV0AHI8_PHAPC</name>
<dbReference type="EMBL" id="CALTRL010000230">
    <property type="protein sequence ID" value="CAH7667257.1"/>
    <property type="molecule type" value="Genomic_DNA"/>
</dbReference>
<dbReference type="SUPFAM" id="SSF48371">
    <property type="entry name" value="ARM repeat"/>
    <property type="match status" value="1"/>
</dbReference>
<evidence type="ECO:0000313" key="3">
    <source>
        <dbReference type="EMBL" id="CAH7667257.1"/>
    </source>
</evidence>
<dbReference type="Proteomes" id="UP001153365">
    <property type="component" value="Unassembled WGS sequence"/>
</dbReference>
<dbReference type="GO" id="GO:0005737">
    <property type="term" value="C:cytoplasm"/>
    <property type="evidence" value="ECO:0007669"/>
    <property type="project" value="TreeGrafter"/>
</dbReference>
<accession>A0AAV0AHI8</accession>
<dbReference type="Pfam" id="PF00806">
    <property type="entry name" value="PUF"/>
    <property type="match status" value="1"/>
</dbReference>
<dbReference type="SMART" id="SM00025">
    <property type="entry name" value="Pumilio"/>
    <property type="match status" value="1"/>
</dbReference>
<dbReference type="GO" id="GO:0010608">
    <property type="term" value="P:post-transcriptional regulation of gene expression"/>
    <property type="evidence" value="ECO:0007669"/>
    <property type="project" value="TreeGrafter"/>
</dbReference>
<evidence type="ECO:0000313" key="4">
    <source>
        <dbReference type="Proteomes" id="UP001153365"/>
    </source>
</evidence>
<keyword evidence="4" id="KW-1185">Reference proteome</keyword>
<reference evidence="3" key="1">
    <citation type="submission" date="2022-06" db="EMBL/GenBank/DDBJ databases">
        <authorList>
            <consortium name="SYNGENTA / RWTH Aachen University"/>
        </authorList>
    </citation>
    <scope>NUCLEOTIDE SEQUENCE</scope>
</reference>
<evidence type="ECO:0000256" key="1">
    <source>
        <dbReference type="ARBA" id="ARBA00022737"/>
    </source>
</evidence>
<sequence>MEDNKFPILVQRDSFPGMRAKSIGAPPSIPPIISPIISTSPKQDKNVSSLLPPSSFSGLNPVIGKGYSGRDFSRLRPPLSTSSKTINSSGLGLSLYQLGKGASLDAGFVPYNGGSLGASAASNLGFGFHGPDGYGLPLGSNDANAQNLIGITARCNPETNRFANICLKYMQGDMFGLCKDQHGCCFLQRKLEEGDPAHQDMIFPEVYPHFG</sequence>
<dbReference type="PANTHER" id="PTHR12537">
    <property type="entry name" value="RNA BINDING PROTEIN PUMILIO-RELATED"/>
    <property type="match status" value="1"/>
</dbReference>
<dbReference type="InterPro" id="IPR011989">
    <property type="entry name" value="ARM-like"/>
</dbReference>
<comment type="caution">
    <text evidence="3">The sequence shown here is derived from an EMBL/GenBank/DDBJ whole genome shotgun (WGS) entry which is preliminary data.</text>
</comment>
<organism evidence="3 4">
    <name type="scientific">Phakopsora pachyrhizi</name>
    <name type="common">Asian soybean rust disease fungus</name>
    <dbReference type="NCBI Taxonomy" id="170000"/>
    <lineage>
        <taxon>Eukaryota</taxon>
        <taxon>Fungi</taxon>
        <taxon>Dikarya</taxon>
        <taxon>Basidiomycota</taxon>
        <taxon>Pucciniomycotina</taxon>
        <taxon>Pucciniomycetes</taxon>
        <taxon>Pucciniales</taxon>
        <taxon>Phakopsoraceae</taxon>
        <taxon>Phakopsora</taxon>
    </lineage>
</organism>
<gene>
    <name evidence="3" type="ORF">PPACK8108_LOCUS1661</name>
</gene>
<evidence type="ECO:0000256" key="2">
    <source>
        <dbReference type="PROSITE-ProRule" id="PRU00317"/>
    </source>
</evidence>
<dbReference type="Gene3D" id="1.25.10.10">
    <property type="entry name" value="Leucine-rich Repeat Variant"/>
    <property type="match status" value="1"/>
</dbReference>
<keyword evidence="1" id="KW-0677">Repeat</keyword>
<dbReference type="PROSITE" id="PS50302">
    <property type="entry name" value="PUM"/>
    <property type="match status" value="1"/>
</dbReference>
<dbReference type="AlphaFoldDB" id="A0AAV0AHI8"/>
<proteinExistence type="predicted"/>